<proteinExistence type="predicted"/>
<protein>
    <recommendedName>
        <fullName evidence="5">DUF4245 domain-containing protein</fullName>
    </recommendedName>
</protein>
<comment type="caution">
    <text evidence="3">The sequence shown here is derived from an EMBL/GenBank/DDBJ whole genome shotgun (WGS) entry which is preliminary data.</text>
</comment>
<evidence type="ECO:0000256" key="2">
    <source>
        <dbReference type="SAM" id="Phobius"/>
    </source>
</evidence>
<keyword evidence="2" id="KW-1133">Transmembrane helix</keyword>
<feature type="transmembrane region" description="Helical" evidence="2">
    <location>
        <begin position="39"/>
        <end position="59"/>
    </location>
</feature>
<evidence type="ECO:0000313" key="3">
    <source>
        <dbReference type="EMBL" id="GAA2447228.1"/>
    </source>
</evidence>
<feature type="compositionally biased region" description="Low complexity" evidence="1">
    <location>
        <begin position="79"/>
        <end position="90"/>
    </location>
</feature>
<keyword evidence="2" id="KW-0472">Membrane</keyword>
<name>A0ABN3K266_9ACTN</name>
<feature type="compositionally biased region" description="Basic and acidic residues" evidence="1">
    <location>
        <begin position="112"/>
        <end position="121"/>
    </location>
</feature>
<evidence type="ECO:0008006" key="5">
    <source>
        <dbReference type="Google" id="ProtNLM"/>
    </source>
</evidence>
<dbReference type="Proteomes" id="UP001501231">
    <property type="component" value="Unassembled WGS sequence"/>
</dbReference>
<sequence length="248" mass="25416">MDLESELRKAMEEQVAEAAAPPTLVTDVRRRHRRRVTRIRVTVGVAAAAVAVAAVAPGYQSFRAGTVGSKGEPAGKGGAAASQPPTTTAAPGPPEASVKPGASGAGRPKKPAGRDDAEPGREPSGGGGGAVELPGWVKFLPSGLKVEKPCATARDGENRVTGCRWRGGDRWVEIKVVRGPGMSGPEDMIKAPGVPKPSTVRGMRAITTEGPDSGSQIAWMERPGVGVIVAAGGGARDQLMRIAEGVRP</sequence>
<reference evidence="3 4" key="1">
    <citation type="journal article" date="2019" name="Int. J. Syst. Evol. Microbiol.">
        <title>The Global Catalogue of Microorganisms (GCM) 10K type strain sequencing project: providing services to taxonomists for standard genome sequencing and annotation.</title>
        <authorList>
            <consortium name="The Broad Institute Genomics Platform"/>
            <consortium name="The Broad Institute Genome Sequencing Center for Infectious Disease"/>
            <person name="Wu L."/>
            <person name="Ma J."/>
        </authorList>
    </citation>
    <scope>NUCLEOTIDE SEQUENCE [LARGE SCALE GENOMIC DNA]</scope>
    <source>
        <strain evidence="3 4">JCM 3325</strain>
    </source>
</reference>
<dbReference type="EMBL" id="BAAARW010000032">
    <property type="protein sequence ID" value="GAA2447228.1"/>
    <property type="molecule type" value="Genomic_DNA"/>
</dbReference>
<keyword evidence="2" id="KW-0812">Transmembrane</keyword>
<feature type="region of interest" description="Disordered" evidence="1">
    <location>
        <begin position="68"/>
        <end position="133"/>
    </location>
</feature>
<evidence type="ECO:0000313" key="4">
    <source>
        <dbReference type="Proteomes" id="UP001501231"/>
    </source>
</evidence>
<organism evidence="3 4">
    <name type="scientific">Actinomadura vinacea</name>
    <dbReference type="NCBI Taxonomy" id="115336"/>
    <lineage>
        <taxon>Bacteria</taxon>
        <taxon>Bacillati</taxon>
        <taxon>Actinomycetota</taxon>
        <taxon>Actinomycetes</taxon>
        <taxon>Streptosporangiales</taxon>
        <taxon>Thermomonosporaceae</taxon>
        <taxon>Actinomadura</taxon>
    </lineage>
</organism>
<feature type="region of interest" description="Disordered" evidence="1">
    <location>
        <begin position="1"/>
        <end position="20"/>
    </location>
</feature>
<evidence type="ECO:0000256" key="1">
    <source>
        <dbReference type="SAM" id="MobiDB-lite"/>
    </source>
</evidence>
<gene>
    <name evidence="3" type="ORF">GCM10010191_75550</name>
</gene>
<accession>A0ABN3K266</accession>
<keyword evidence="4" id="KW-1185">Reference proteome</keyword>
<feature type="compositionally biased region" description="Basic and acidic residues" evidence="1">
    <location>
        <begin position="1"/>
        <end position="12"/>
    </location>
</feature>
<dbReference type="RefSeq" id="WP_344595694.1">
    <property type="nucleotide sequence ID" value="NZ_BAAARW010000032.1"/>
</dbReference>